<keyword evidence="5" id="KW-1185">Reference proteome</keyword>
<sequence>MTRLRDALAAGGGVVLAGAVLVAVAPGTGAEQYAEGLVEAAGNDYLFVVPIGVLAVTAVLAALGGRLRSGIDQARPPDPEGVPSGPAPGTAFDRLATGRRGALVGLSADRSEAVRESLRATAVKTVMRVGGCSRSEARERVDDGRWADDPAANAFLASEDRELTGVLDRLRAVVRFRRRLRRTAAAVAAYDDQPKRASETRHDRPGSRGFGVADGSGPGTSDGEEHDPAGETTRSEVADVDA</sequence>
<keyword evidence="2" id="KW-1133">Transmembrane helix</keyword>
<name>A0A1H6C4H1_9EURY</name>
<evidence type="ECO:0000256" key="1">
    <source>
        <dbReference type="SAM" id="MobiDB-lite"/>
    </source>
</evidence>
<reference evidence="4 5" key="1">
    <citation type="submission" date="2016-10" db="EMBL/GenBank/DDBJ databases">
        <authorList>
            <person name="de Groot N.N."/>
        </authorList>
    </citation>
    <scope>NUCLEOTIDE SEQUENCE [LARGE SCALE GENOMIC DNA]</scope>
    <source>
        <strain evidence="4 5">CGMCC 1.10331</strain>
    </source>
</reference>
<evidence type="ECO:0000313" key="3">
    <source>
        <dbReference type="EMBL" id="QCC48614.1"/>
    </source>
</evidence>
<dbReference type="Pfam" id="PF23933">
    <property type="entry name" value="DUF7269"/>
    <property type="match status" value="1"/>
</dbReference>
<dbReference type="InterPro" id="IPR055693">
    <property type="entry name" value="DUF7269"/>
</dbReference>
<feature type="region of interest" description="Disordered" evidence="1">
    <location>
        <begin position="188"/>
        <end position="242"/>
    </location>
</feature>
<dbReference type="OrthoDB" id="307812at2157"/>
<feature type="compositionally biased region" description="Basic and acidic residues" evidence="1">
    <location>
        <begin position="192"/>
        <end position="206"/>
    </location>
</feature>
<dbReference type="GeneID" id="39859155"/>
<evidence type="ECO:0000256" key="2">
    <source>
        <dbReference type="SAM" id="Phobius"/>
    </source>
</evidence>
<gene>
    <name evidence="3" type="ORF">DV707_13630</name>
    <name evidence="4" type="ORF">SAMN04488133_3215</name>
</gene>
<dbReference type="Proteomes" id="UP000296733">
    <property type="component" value="Chromosome"/>
</dbReference>
<feature type="compositionally biased region" description="Basic and acidic residues" evidence="1">
    <location>
        <begin position="226"/>
        <end position="242"/>
    </location>
</feature>
<dbReference type="RefSeq" id="WP_103992851.1">
    <property type="nucleotide sequence ID" value="NZ_CP031311.1"/>
</dbReference>
<dbReference type="Proteomes" id="UP000236740">
    <property type="component" value="Unassembled WGS sequence"/>
</dbReference>
<feature type="transmembrane region" description="Helical" evidence="2">
    <location>
        <begin position="45"/>
        <end position="65"/>
    </location>
</feature>
<dbReference type="AlphaFoldDB" id="A0A1H6C4H1"/>
<reference evidence="3 6" key="2">
    <citation type="journal article" date="2019" name="Nat. Commun.">
        <title>A new type of DNA phosphorothioation-based antiviral system in archaea.</title>
        <authorList>
            <person name="Xiong L."/>
            <person name="Liu S."/>
            <person name="Chen S."/>
            <person name="Xiao Y."/>
            <person name="Zhu B."/>
            <person name="Gao Y."/>
            <person name="Zhang Y."/>
            <person name="Chen B."/>
            <person name="Luo J."/>
            <person name="Deng Z."/>
            <person name="Chen X."/>
            <person name="Wang L."/>
            <person name="Chen S."/>
        </authorList>
    </citation>
    <scope>NUCLEOTIDE SEQUENCE [LARGE SCALE GENOMIC DNA]</scope>
    <source>
        <strain evidence="3 6">CGMCC 1.10331</strain>
    </source>
</reference>
<protein>
    <submittedName>
        <fullName evidence="4">Uncharacterized protein</fullName>
    </submittedName>
</protein>
<evidence type="ECO:0000313" key="4">
    <source>
        <dbReference type="EMBL" id="SEG67803.1"/>
    </source>
</evidence>
<dbReference type="EMBL" id="FNVN01000006">
    <property type="protein sequence ID" value="SEG67803.1"/>
    <property type="molecule type" value="Genomic_DNA"/>
</dbReference>
<keyword evidence="2" id="KW-0812">Transmembrane</keyword>
<proteinExistence type="predicted"/>
<evidence type="ECO:0000313" key="6">
    <source>
        <dbReference type="Proteomes" id="UP000296733"/>
    </source>
</evidence>
<dbReference type="KEGG" id="hlm:DV707_13630"/>
<feature type="compositionally biased region" description="Gly residues" evidence="1">
    <location>
        <begin position="208"/>
        <end position="220"/>
    </location>
</feature>
<organism evidence="4 5">
    <name type="scientific">Halobellus limi</name>
    <dbReference type="NCBI Taxonomy" id="699433"/>
    <lineage>
        <taxon>Archaea</taxon>
        <taxon>Methanobacteriati</taxon>
        <taxon>Methanobacteriota</taxon>
        <taxon>Stenosarchaea group</taxon>
        <taxon>Halobacteria</taxon>
        <taxon>Halobacteriales</taxon>
        <taxon>Haloferacaceae</taxon>
        <taxon>Halobellus</taxon>
    </lineage>
</organism>
<dbReference type="EMBL" id="CP031311">
    <property type="protein sequence ID" value="QCC48614.1"/>
    <property type="molecule type" value="Genomic_DNA"/>
</dbReference>
<keyword evidence="2" id="KW-0472">Membrane</keyword>
<accession>A0A1H6C4H1</accession>
<feature type="transmembrane region" description="Helical" evidence="2">
    <location>
        <begin position="7"/>
        <end position="25"/>
    </location>
</feature>
<evidence type="ECO:0000313" key="5">
    <source>
        <dbReference type="Proteomes" id="UP000236740"/>
    </source>
</evidence>